<dbReference type="InterPro" id="IPR015853">
    <property type="entry name" value="ABC_transpr_FbpC"/>
</dbReference>
<dbReference type="Pfam" id="PF08402">
    <property type="entry name" value="TOBE_2"/>
    <property type="match status" value="1"/>
</dbReference>
<keyword evidence="3" id="KW-0410">Iron transport</keyword>
<dbReference type="InterPro" id="IPR017871">
    <property type="entry name" value="ABC_transporter-like_CS"/>
</dbReference>
<dbReference type="InterPro" id="IPR003439">
    <property type="entry name" value="ABC_transporter-like_ATP-bd"/>
</dbReference>
<dbReference type="AlphaFoldDB" id="A0A6J4LLQ7"/>
<feature type="domain" description="ABC transporter" evidence="9">
    <location>
        <begin position="6"/>
        <end position="240"/>
    </location>
</feature>
<evidence type="ECO:0000256" key="3">
    <source>
        <dbReference type="ARBA" id="ARBA00022496"/>
    </source>
</evidence>
<organism evidence="10">
    <name type="scientific">uncultured Nocardioidaceae bacterium</name>
    <dbReference type="NCBI Taxonomy" id="253824"/>
    <lineage>
        <taxon>Bacteria</taxon>
        <taxon>Bacillati</taxon>
        <taxon>Actinomycetota</taxon>
        <taxon>Actinomycetes</taxon>
        <taxon>Propionibacteriales</taxon>
        <taxon>Nocardioidaceae</taxon>
        <taxon>environmental samples</taxon>
    </lineage>
</organism>
<dbReference type="Pfam" id="PF00005">
    <property type="entry name" value="ABC_tran"/>
    <property type="match status" value="1"/>
</dbReference>
<evidence type="ECO:0000256" key="5">
    <source>
        <dbReference type="ARBA" id="ARBA00022840"/>
    </source>
</evidence>
<dbReference type="InterPro" id="IPR027417">
    <property type="entry name" value="P-loop_NTPase"/>
</dbReference>
<keyword evidence="8" id="KW-0472">Membrane</keyword>
<dbReference type="GO" id="GO:0015408">
    <property type="term" value="F:ABC-type ferric iron transporter activity"/>
    <property type="evidence" value="ECO:0007669"/>
    <property type="project" value="InterPro"/>
</dbReference>
<evidence type="ECO:0000256" key="4">
    <source>
        <dbReference type="ARBA" id="ARBA00022741"/>
    </source>
</evidence>
<evidence type="ECO:0000256" key="6">
    <source>
        <dbReference type="ARBA" id="ARBA00023004"/>
    </source>
</evidence>
<dbReference type="SUPFAM" id="SSF50331">
    <property type="entry name" value="MOP-like"/>
    <property type="match status" value="1"/>
</dbReference>
<keyword evidence="7" id="KW-0406">Ion transport</keyword>
<gene>
    <name evidence="10" type="ORF">AVDCRST_MAG72-438</name>
</gene>
<keyword evidence="5" id="KW-0067">ATP-binding</keyword>
<dbReference type="PROSITE" id="PS50893">
    <property type="entry name" value="ABC_TRANSPORTER_2"/>
    <property type="match status" value="1"/>
</dbReference>
<protein>
    <submittedName>
        <fullName evidence="10">ABC transporter related protein</fullName>
    </submittedName>
</protein>
<dbReference type="GO" id="GO:0043190">
    <property type="term" value="C:ATP-binding cassette (ABC) transporter complex"/>
    <property type="evidence" value="ECO:0007669"/>
    <property type="project" value="InterPro"/>
</dbReference>
<dbReference type="InterPro" id="IPR013611">
    <property type="entry name" value="Transp-assoc_OB_typ2"/>
</dbReference>
<dbReference type="InterPro" id="IPR008995">
    <property type="entry name" value="Mo/tungstate-bd_C_term_dom"/>
</dbReference>
<sequence>MSAETLRVRGLSVSYGDALALSGVDLDVAPGEVLAVLGPSGSGKSTLLHTLAGFRDPDAGEVWLDGRLIASTEVSEPPERREVAMVFQNYALWPHLSALDTVAYPRRRRGERRADARRQALEILERLHVAHLADRRPAELSGGEQQRVGLARALACRAPLYLFDEPTAHLDTHVRGVFLEELVIRQRDSGAAALYATHDAEEALGLADRVLLLTDGQVVQVGTPEEVYSCPVDQWAAQLTGPASVLTGAVTSTRLLVRPEWVSLVPPGGDSPEGGRGQVEAVWFRGPHSEYLLDTARGRLLVREPGPPVHRRGEQVGWHLRRTWPLPVSGTGRPQVPSSVAGPE</sequence>
<dbReference type="GO" id="GO:0005524">
    <property type="term" value="F:ATP binding"/>
    <property type="evidence" value="ECO:0007669"/>
    <property type="project" value="UniProtKB-KW"/>
</dbReference>
<dbReference type="Gene3D" id="3.40.50.300">
    <property type="entry name" value="P-loop containing nucleotide triphosphate hydrolases"/>
    <property type="match status" value="1"/>
</dbReference>
<dbReference type="InterPro" id="IPR050093">
    <property type="entry name" value="ABC_SmlMolc_Importer"/>
</dbReference>
<dbReference type="PANTHER" id="PTHR42781:SF4">
    <property type="entry name" value="SPERMIDINE_PUTRESCINE IMPORT ATP-BINDING PROTEIN POTA"/>
    <property type="match status" value="1"/>
</dbReference>
<keyword evidence="2" id="KW-1003">Cell membrane</keyword>
<accession>A0A6J4LLQ7</accession>
<proteinExistence type="predicted"/>
<evidence type="ECO:0000256" key="8">
    <source>
        <dbReference type="ARBA" id="ARBA00023136"/>
    </source>
</evidence>
<evidence type="ECO:0000259" key="9">
    <source>
        <dbReference type="PROSITE" id="PS50893"/>
    </source>
</evidence>
<evidence type="ECO:0000313" key="10">
    <source>
        <dbReference type="EMBL" id="CAA9334321.1"/>
    </source>
</evidence>
<dbReference type="CDD" id="cd03259">
    <property type="entry name" value="ABC_Carb_Solutes_like"/>
    <property type="match status" value="1"/>
</dbReference>
<evidence type="ECO:0000256" key="7">
    <source>
        <dbReference type="ARBA" id="ARBA00023065"/>
    </source>
</evidence>
<name>A0A6J4LLQ7_9ACTN</name>
<dbReference type="PROSITE" id="PS00211">
    <property type="entry name" value="ABC_TRANSPORTER_1"/>
    <property type="match status" value="1"/>
</dbReference>
<dbReference type="PANTHER" id="PTHR42781">
    <property type="entry name" value="SPERMIDINE/PUTRESCINE IMPORT ATP-BINDING PROTEIN POTA"/>
    <property type="match status" value="1"/>
</dbReference>
<keyword evidence="1" id="KW-0813">Transport</keyword>
<dbReference type="GO" id="GO:0016887">
    <property type="term" value="F:ATP hydrolysis activity"/>
    <property type="evidence" value="ECO:0007669"/>
    <property type="project" value="InterPro"/>
</dbReference>
<evidence type="ECO:0000256" key="1">
    <source>
        <dbReference type="ARBA" id="ARBA00022448"/>
    </source>
</evidence>
<evidence type="ECO:0000256" key="2">
    <source>
        <dbReference type="ARBA" id="ARBA00022475"/>
    </source>
</evidence>
<dbReference type="EMBL" id="CADCUJ010000019">
    <property type="protein sequence ID" value="CAA9334321.1"/>
    <property type="molecule type" value="Genomic_DNA"/>
</dbReference>
<dbReference type="SMART" id="SM00382">
    <property type="entry name" value="AAA"/>
    <property type="match status" value="1"/>
</dbReference>
<keyword evidence="4" id="KW-0547">Nucleotide-binding</keyword>
<reference evidence="10" key="1">
    <citation type="submission" date="2020-02" db="EMBL/GenBank/DDBJ databases">
        <authorList>
            <person name="Meier V. D."/>
        </authorList>
    </citation>
    <scope>NUCLEOTIDE SEQUENCE</scope>
    <source>
        <strain evidence="10">AVDCRST_MAG72</strain>
    </source>
</reference>
<keyword evidence="6" id="KW-0408">Iron</keyword>
<dbReference type="SUPFAM" id="SSF52540">
    <property type="entry name" value="P-loop containing nucleoside triphosphate hydrolases"/>
    <property type="match status" value="1"/>
</dbReference>
<dbReference type="InterPro" id="IPR003593">
    <property type="entry name" value="AAA+_ATPase"/>
</dbReference>